<accession>A0ABP9HXH3</accession>
<sequence length="711" mass="77894">MNRHALVVAYGYFGPRGADPPQLPHVVRTACRYLDYLLDGGAGWRITLLAAAKPGSEDETAVKAYADRGVDVRLNTSRADYEAAVRAFYRQAEDGETLFVVWLGHGQHTLQGTSHATSALVPSLDDDGMWSTHRQDVGKLHDYLRQQRAGQNSPLGEWFGVFDICRNHEPNRYPDIGGFPLSDGASDQAARRALVMFAASAGQKAVGVKFANLLIDELADRAADGQPTLARALLAGQAVQQAFARAAASKQTQRQTPDFFLIGPPGTGTAVVYRQVPDGSPHRMALWDVLDRLEGDYETATGQPLATAALRHALWLHGTRGLPRDGTLAELGDAVYFNTEDHVRFATEAVHPLHVLRDWLRACLRTGFAGWARDTADGLLAPFEEWWHEIPDDLRPPEPPAGPPVLVVDYAVATDRVAAAGAETGGAPGPFRVDAWLYQGTHGLKLPLGNLRIDFGEPVAAAFRAAIAAAEAALPRDKYVQVLEILVPRSLFGYAFDRITLGPEGHERNALPLGKARALVLRDRERTMGGPSGYALSRVFGRFMHEIGQGRSRRIHERVKWFRCGAATRDIPLQSWEGSRYIGAALAFAADAEQRAPDGVDQVLEGGAIFALWPRTLCPHDCAGGRDCPGRGYVRAMSRHLRGVASIDELPERVWLWRNGGGDPRRRPVWPRGAAPDRPREEVVLVLDRPGLRVPYDPRPSLGTPQRKGRQ</sequence>
<gene>
    <name evidence="2" type="ORF">GCM10023205_57650</name>
</gene>
<comment type="caution">
    <text evidence="2">The sequence shown here is derived from an EMBL/GenBank/DDBJ whole genome shotgun (WGS) entry which is preliminary data.</text>
</comment>
<keyword evidence="3" id="KW-1185">Reference proteome</keyword>
<dbReference type="RefSeq" id="WP_345678641.1">
    <property type="nucleotide sequence ID" value="NZ_BAABHS010000023.1"/>
</dbReference>
<reference evidence="3" key="1">
    <citation type="journal article" date="2019" name="Int. J. Syst. Evol. Microbiol.">
        <title>The Global Catalogue of Microorganisms (GCM) 10K type strain sequencing project: providing services to taxonomists for standard genome sequencing and annotation.</title>
        <authorList>
            <consortium name="The Broad Institute Genomics Platform"/>
            <consortium name="The Broad Institute Genome Sequencing Center for Infectious Disease"/>
            <person name="Wu L."/>
            <person name="Ma J."/>
        </authorList>
    </citation>
    <scope>NUCLEOTIDE SEQUENCE [LARGE SCALE GENOMIC DNA]</scope>
    <source>
        <strain evidence="3">JCM 17986</strain>
    </source>
</reference>
<feature type="region of interest" description="Disordered" evidence="1">
    <location>
        <begin position="691"/>
        <end position="711"/>
    </location>
</feature>
<protein>
    <recommendedName>
        <fullName evidence="4">Caspase domain-containing protein</fullName>
    </recommendedName>
</protein>
<name>A0ABP9HXH3_9ACTN</name>
<proteinExistence type="predicted"/>
<dbReference type="EMBL" id="BAABHS010000023">
    <property type="protein sequence ID" value="GAA4980981.1"/>
    <property type="molecule type" value="Genomic_DNA"/>
</dbReference>
<dbReference type="Proteomes" id="UP001500466">
    <property type="component" value="Unassembled WGS sequence"/>
</dbReference>
<evidence type="ECO:0000256" key="1">
    <source>
        <dbReference type="SAM" id="MobiDB-lite"/>
    </source>
</evidence>
<organism evidence="2 3">
    <name type="scientific">Yinghuangia aomiensis</name>
    <dbReference type="NCBI Taxonomy" id="676205"/>
    <lineage>
        <taxon>Bacteria</taxon>
        <taxon>Bacillati</taxon>
        <taxon>Actinomycetota</taxon>
        <taxon>Actinomycetes</taxon>
        <taxon>Kitasatosporales</taxon>
        <taxon>Streptomycetaceae</taxon>
        <taxon>Yinghuangia</taxon>
    </lineage>
</organism>
<evidence type="ECO:0000313" key="2">
    <source>
        <dbReference type="EMBL" id="GAA4980981.1"/>
    </source>
</evidence>
<evidence type="ECO:0008006" key="4">
    <source>
        <dbReference type="Google" id="ProtNLM"/>
    </source>
</evidence>
<evidence type="ECO:0000313" key="3">
    <source>
        <dbReference type="Proteomes" id="UP001500466"/>
    </source>
</evidence>